<keyword evidence="2" id="KW-0813">Transport</keyword>
<evidence type="ECO:0000256" key="3">
    <source>
        <dbReference type="ARBA" id="ARBA00022475"/>
    </source>
</evidence>
<dbReference type="GO" id="GO:0015128">
    <property type="term" value="F:gluconate transmembrane transporter activity"/>
    <property type="evidence" value="ECO:0007669"/>
    <property type="project" value="InterPro"/>
</dbReference>
<feature type="transmembrane region" description="Helical" evidence="8">
    <location>
        <begin position="50"/>
        <end position="83"/>
    </location>
</feature>
<evidence type="ECO:0000256" key="4">
    <source>
        <dbReference type="ARBA" id="ARBA00022692"/>
    </source>
</evidence>
<evidence type="ECO:0000313" key="9">
    <source>
        <dbReference type="EMBL" id="CAA9514971.1"/>
    </source>
</evidence>
<sequence length="150" mass="15767">MGSVQKGIGDTLGSLVIIIALGAMLGKLVAESGAAQKIAAVMMNAFGRKYVRWALVVTGFIIGIPLFYGVGFVLMVPLIFSVVYQYKLPAVYIGLPMLAALSVTFGFLPPHPSPSALVVQFHADMGLTLIYGLIVAVPAIIIAGPLYSKT</sequence>
<keyword evidence="6 8" id="KW-0472">Membrane</keyword>
<keyword evidence="5 8" id="KW-1133">Transmembrane helix</keyword>
<evidence type="ECO:0000256" key="2">
    <source>
        <dbReference type="ARBA" id="ARBA00022448"/>
    </source>
</evidence>
<name>A0A6J4T709_9BACT</name>
<dbReference type="EMBL" id="CADCVN010001032">
    <property type="protein sequence ID" value="CAA9514971.1"/>
    <property type="molecule type" value="Genomic_DNA"/>
</dbReference>
<feature type="transmembrane region" description="Helical" evidence="8">
    <location>
        <begin position="90"/>
        <end position="108"/>
    </location>
</feature>
<evidence type="ECO:0000256" key="1">
    <source>
        <dbReference type="ARBA" id="ARBA00004651"/>
    </source>
</evidence>
<proteinExistence type="inferred from homology"/>
<feature type="transmembrane region" description="Helical" evidence="8">
    <location>
        <begin position="12"/>
        <end position="30"/>
    </location>
</feature>
<gene>
    <name evidence="9" type="ORF">AVDCRST_MAG96-2636</name>
</gene>
<organism evidence="9">
    <name type="scientific">uncultured Segetibacter sp</name>
    <dbReference type="NCBI Taxonomy" id="481133"/>
    <lineage>
        <taxon>Bacteria</taxon>
        <taxon>Pseudomonadati</taxon>
        <taxon>Bacteroidota</taxon>
        <taxon>Chitinophagia</taxon>
        <taxon>Chitinophagales</taxon>
        <taxon>Chitinophagaceae</taxon>
        <taxon>Segetibacter</taxon>
        <taxon>environmental samples</taxon>
    </lineage>
</organism>
<protein>
    <submittedName>
        <fullName evidence="9">Gluconate permease, Bsu4004 homolog</fullName>
    </submittedName>
</protein>
<dbReference type="PANTHER" id="PTHR30354:SF22">
    <property type="entry name" value="HIGH-AFFINITY GLUCONATE TRANSPORTER"/>
    <property type="match status" value="1"/>
</dbReference>
<accession>A0A6J4T709</accession>
<keyword evidence="3" id="KW-1003">Cell membrane</keyword>
<keyword evidence="4 8" id="KW-0812">Transmembrane</keyword>
<dbReference type="AlphaFoldDB" id="A0A6J4T709"/>
<comment type="subcellular location">
    <subcellularLocation>
        <location evidence="1">Cell membrane</location>
        <topology evidence="1">Multi-pass membrane protein</topology>
    </subcellularLocation>
</comment>
<evidence type="ECO:0000256" key="8">
    <source>
        <dbReference type="SAM" id="Phobius"/>
    </source>
</evidence>
<feature type="transmembrane region" description="Helical" evidence="8">
    <location>
        <begin position="128"/>
        <end position="147"/>
    </location>
</feature>
<evidence type="ECO:0000256" key="6">
    <source>
        <dbReference type="ARBA" id="ARBA00023136"/>
    </source>
</evidence>
<reference evidence="9" key="1">
    <citation type="submission" date="2020-02" db="EMBL/GenBank/DDBJ databases">
        <authorList>
            <person name="Meier V. D."/>
        </authorList>
    </citation>
    <scope>NUCLEOTIDE SEQUENCE</scope>
    <source>
        <strain evidence="9">AVDCRST_MAG96</strain>
    </source>
</reference>
<dbReference type="Pfam" id="PF02447">
    <property type="entry name" value="GntP_permease"/>
    <property type="match status" value="1"/>
</dbReference>
<evidence type="ECO:0000256" key="7">
    <source>
        <dbReference type="ARBA" id="ARBA00049663"/>
    </source>
</evidence>
<dbReference type="InterPro" id="IPR003474">
    <property type="entry name" value="Glcn_transporter"/>
</dbReference>
<dbReference type="GO" id="GO:0005886">
    <property type="term" value="C:plasma membrane"/>
    <property type="evidence" value="ECO:0007669"/>
    <property type="project" value="UniProtKB-SubCell"/>
</dbReference>
<feature type="non-terminal residue" evidence="9">
    <location>
        <position position="150"/>
    </location>
</feature>
<comment type="similarity">
    <text evidence="7">Belongs to the GntP permease family.</text>
</comment>
<dbReference type="PANTHER" id="PTHR30354">
    <property type="entry name" value="GNT FAMILY GLUCONATE TRANSPORTER"/>
    <property type="match status" value="1"/>
</dbReference>
<evidence type="ECO:0000256" key="5">
    <source>
        <dbReference type="ARBA" id="ARBA00022989"/>
    </source>
</evidence>